<keyword evidence="2" id="KW-0378">Hydrolase</keyword>
<evidence type="ECO:0000256" key="2">
    <source>
        <dbReference type="ARBA" id="ARBA00022801"/>
    </source>
</evidence>
<comment type="caution">
    <text evidence="4">The sequence shown here is derived from an EMBL/GenBank/DDBJ whole genome shotgun (WGS) entry which is preliminary data.</text>
</comment>
<proteinExistence type="predicted"/>
<reference evidence="4 5" key="1">
    <citation type="submission" date="2018-07" db="EMBL/GenBank/DDBJ databases">
        <title>Arthrobacter sp. nov., isolated from raw cow's milk with high bacterial count.</title>
        <authorList>
            <person name="Hahne J."/>
            <person name="Isele D."/>
            <person name="Lipski A."/>
        </authorList>
    </citation>
    <scope>NUCLEOTIDE SEQUENCE [LARGE SCALE GENOMIC DNA]</scope>
    <source>
        <strain evidence="4 5">JZ R-35</strain>
    </source>
</reference>
<dbReference type="GO" id="GO:0004045">
    <property type="term" value="F:peptidyl-tRNA hydrolase activity"/>
    <property type="evidence" value="ECO:0007669"/>
    <property type="project" value="UniProtKB-EC"/>
</dbReference>
<dbReference type="InterPro" id="IPR002833">
    <property type="entry name" value="PTH2"/>
</dbReference>
<evidence type="ECO:0000256" key="3">
    <source>
        <dbReference type="ARBA" id="ARBA00048707"/>
    </source>
</evidence>
<gene>
    <name evidence="4" type="ORF">DWB68_04930</name>
</gene>
<dbReference type="Pfam" id="PF01981">
    <property type="entry name" value="PTH2"/>
    <property type="match status" value="1"/>
</dbReference>
<dbReference type="EC" id="3.1.1.29" evidence="1"/>
<dbReference type="EMBL" id="QQXK01000007">
    <property type="protein sequence ID" value="RII42889.1"/>
    <property type="molecule type" value="Genomic_DNA"/>
</dbReference>
<dbReference type="RefSeq" id="WP_119424034.1">
    <property type="nucleotide sequence ID" value="NZ_QQXK01000007.1"/>
</dbReference>
<dbReference type="InterPro" id="IPR023476">
    <property type="entry name" value="Pep_tRNA_hydro_II_dom_sf"/>
</dbReference>
<organism evidence="4 5">
    <name type="scientific">Galactobacter valiniphilus</name>
    <dbReference type="NCBI Taxonomy" id="2676122"/>
    <lineage>
        <taxon>Bacteria</taxon>
        <taxon>Bacillati</taxon>
        <taxon>Actinomycetota</taxon>
        <taxon>Actinomycetes</taxon>
        <taxon>Micrococcales</taxon>
        <taxon>Micrococcaceae</taxon>
        <taxon>Galactobacter</taxon>
    </lineage>
</organism>
<keyword evidence="5" id="KW-1185">Reference proteome</keyword>
<evidence type="ECO:0000313" key="5">
    <source>
        <dbReference type="Proteomes" id="UP000265419"/>
    </source>
</evidence>
<dbReference type="Proteomes" id="UP000265419">
    <property type="component" value="Unassembled WGS sequence"/>
</dbReference>
<comment type="catalytic activity">
    <reaction evidence="3">
        <text>an N-acyl-L-alpha-aminoacyl-tRNA + H2O = an N-acyl-L-amino acid + a tRNA + H(+)</text>
        <dbReference type="Rhea" id="RHEA:54448"/>
        <dbReference type="Rhea" id="RHEA-COMP:10123"/>
        <dbReference type="Rhea" id="RHEA-COMP:13883"/>
        <dbReference type="ChEBI" id="CHEBI:15377"/>
        <dbReference type="ChEBI" id="CHEBI:15378"/>
        <dbReference type="ChEBI" id="CHEBI:59874"/>
        <dbReference type="ChEBI" id="CHEBI:78442"/>
        <dbReference type="ChEBI" id="CHEBI:138191"/>
        <dbReference type="EC" id="3.1.1.29"/>
    </reaction>
</comment>
<sequence length="212" mass="21981">MPAVDMIQPIAVLKDPAEPACHEETCLAAALASTAALLAFPEDPLWAAWYPHGQGKSVRRGKPKDLRALQAEGAVVVTVGAAVAAAYPPREYPLTGRMRQLQVAGTELEHTGRPVSHAWPAPEGVPSLQIGLDTALGMSTGKAAAQAAHAAFDWAVSLGPECLASWVEAGQPARLLPLGRQDMAALLPTASVEIHDAGHTEIASGSLTAIAL</sequence>
<name>A0A399JFC8_9MICC</name>
<dbReference type="SUPFAM" id="SSF102462">
    <property type="entry name" value="Peptidyl-tRNA hydrolase II"/>
    <property type="match status" value="1"/>
</dbReference>
<evidence type="ECO:0000313" key="4">
    <source>
        <dbReference type="EMBL" id="RII42889.1"/>
    </source>
</evidence>
<dbReference type="AlphaFoldDB" id="A0A399JFC8"/>
<accession>A0A399JFC8</accession>
<protein>
    <recommendedName>
        <fullName evidence="1">peptidyl-tRNA hydrolase</fullName>
        <ecNumber evidence="1">3.1.1.29</ecNumber>
    </recommendedName>
</protein>
<evidence type="ECO:0000256" key="1">
    <source>
        <dbReference type="ARBA" id="ARBA00013260"/>
    </source>
</evidence>
<dbReference type="Gene3D" id="3.40.1490.10">
    <property type="entry name" value="Bit1"/>
    <property type="match status" value="1"/>
</dbReference>